<dbReference type="PANTHER" id="PTHR12829:SF7">
    <property type="entry name" value="N6-ADENOSINE-METHYLTRANSFERASE CATALYTIC SUBUNIT"/>
    <property type="match status" value="1"/>
</dbReference>
<protein>
    <recommendedName>
        <fullName evidence="6">ParB-like N-terminal domain-containing protein</fullName>
    </recommendedName>
</protein>
<comment type="similarity">
    <text evidence="4">Belongs to the MT-A70-like family.</text>
</comment>
<accession>A0A4Y3W9A5</accession>
<name>A0A4Y3W9A5_NITWI</name>
<feature type="region of interest" description="Disordered" evidence="5">
    <location>
        <begin position="340"/>
        <end position="363"/>
    </location>
</feature>
<dbReference type="Gene3D" id="3.90.1530.10">
    <property type="entry name" value="Conserved hypothetical protein from pyrococcus furiosus pfu- 392566-001, ParB domain"/>
    <property type="match status" value="1"/>
</dbReference>
<proteinExistence type="inferred from homology"/>
<dbReference type="EMBL" id="BJNF01000026">
    <property type="protein sequence ID" value="GEC15175.1"/>
    <property type="molecule type" value="Genomic_DNA"/>
</dbReference>
<keyword evidence="2" id="KW-0808">Transferase</keyword>
<dbReference type="Proteomes" id="UP000318825">
    <property type="component" value="Unassembled WGS sequence"/>
</dbReference>
<organism evidence="7 8">
    <name type="scientific">Nitrobacter winogradskyi</name>
    <name type="common">Nitrobacter agilis</name>
    <dbReference type="NCBI Taxonomy" id="913"/>
    <lineage>
        <taxon>Bacteria</taxon>
        <taxon>Pseudomonadati</taxon>
        <taxon>Pseudomonadota</taxon>
        <taxon>Alphaproteobacteria</taxon>
        <taxon>Hyphomicrobiales</taxon>
        <taxon>Nitrobacteraceae</taxon>
        <taxon>Nitrobacter</taxon>
    </lineage>
</organism>
<dbReference type="SUPFAM" id="SSF53335">
    <property type="entry name" value="S-adenosyl-L-methionine-dependent methyltransferases"/>
    <property type="match status" value="1"/>
</dbReference>
<dbReference type="InterPro" id="IPR036086">
    <property type="entry name" value="ParB/Sulfiredoxin_sf"/>
</dbReference>
<evidence type="ECO:0000256" key="3">
    <source>
        <dbReference type="ARBA" id="ARBA00022691"/>
    </source>
</evidence>
<dbReference type="CDD" id="cd16404">
    <property type="entry name" value="pNOB8_ParB_N_like"/>
    <property type="match status" value="1"/>
</dbReference>
<evidence type="ECO:0000259" key="6">
    <source>
        <dbReference type="SMART" id="SM00470"/>
    </source>
</evidence>
<sequence length="679" mass="74592">MSAEDQPYQVMPPLSADEYAALRDDIAARGVLVPVEYDETGEILDGHHRVQICGELGISQWPRLIRHGLTETEKRQHARRLNLDRRHLDREQRRQLIAEDLRERPEASDRAIAASLGVDHKTVGSVRDGLESTGEIPQSTERQGRDRRTYKIVQFVPATDEEKRGLLVSAKAVRFEAEADGRERRRALQQALSDETAKLPMGRRFPVVYADPPWHRKQGVTGRSYENHYPTMTWDDICALPVKDVLLPDAWVFLWIPRAHMFALHTVDMEFATDDGCVITRKVQLPLAWAVARAWGCDSYSTAFVWTKTDEEHPEDQGGGVIAYDQDEILLLFKRGRGLPKPDTKEKFGSNHRERSKPLGHSRKPEFYREMIATMCGGLPVMELFARVNAEHPLPPKWEGWGNQTSPSSDDATTESATITNETAETSIAVSLPSCANLQLRPAETIAPGSTADESFAGGATTLPVAAFVLSAPTDPVDVTADAVDEFADTIDSVAPELAGASAEAAPPPPDSEADEFTVLKAFSSFATPDRFAVIGPVAVDYIARGLVFKYGGVTDWGLTAAGYDRLDELKRERAGVAPKVLTPPAVSDLSDEEQEMREVLAAVAGAYRADLSASRRASYERDLIGHGFLSVIDDCGGLAVTEAGHAWLRETEATNAPAPLTQPEPLTPVQINMFGAAR</sequence>
<evidence type="ECO:0000313" key="8">
    <source>
        <dbReference type="Proteomes" id="UP000318825"/>
    </source>
</evidence>
<feature type="region of interest" description="Disordered" evidence="5">
    <location>
        <begin position="396"/>
        <end position="417"/>
    </location>
</feature>
<dbReference type="PROSITE" id="PS51143">
    <property type="entry name" value="MT_A70"/>
    <property type="match status" value="1"/>
</dbReference>
<feature type="compositionally biased region" description="Polar residues" evidence="5">
    <location>
        <begin position="402"/>
        <end position="417"/>
    </location>
</feature>
<dbReference type="SUPFAM" id="SSF110849">
    <property type="entry name" value="ParB/Sulfiredoxin"/>
    <property type="match status" value="1"/>
</dbReference>
<keyword evidence="1" id="KW-0489">Methyltransferase</keyword>
<reference evidence="7 8" key="1">
    <citation type="submission" date="2019-06" db="EMBL/GenBank/DDBJ databases">
        <title>Whole genome shotgun sequence of Nitrobacter winogradskyi NBRC 14297.</title>
        <authorList>
            <person name="Hosoyama A."/>
            <person name="Uohara A."/>
            <person name="Ohji S."/>
            <person name="Ichikawa N."/>
        </authorList>
    </citation>
    <scope>NUCLEOTIDE SEQUENCE [LARGE SCALE GENOMIC DNA]</scope>
    <source>
        <strain evidence="7 8">NBRC 14297</strain>
    </source>
</reference>
<evidence type="ECO:0000256" key="1">
    <source>
        <dbReference type="ARBA" id="ARBA00022603"/>
    </source>
</evidence>
<dbReference type="GO" id="GO:0003676">
    <property type="term" value="F:nucleic acid binding"/>
    <property type="evidence" value="ECO:0007669"/>
    <property type="project" value="InterPro"/>
</dbReference>
<evidence type="ECO:0000256" key="4">
    <source>
        <dbReference type="PROSITE-ProRule" id="PRU00489"/>
    </source>
</evidence>
<feature type="region of interest" description="Disordered" evidence="5">
    <location>
        <begin position="125"/>
        <end position="144"/>
    </location>
</feature>
<dbReference type="OrthoDB" id="9800596at2"/>
<dbReference type="GO" id="GO:0008168">
    <property type="term" value="F:methyltransferase activity"/>
    <property type="evidence" value="ECO:0007669"/>
    <property type="project" value="UniProtKB-KW"/>
</dbReference>
<keyword evidence="3" id="KW-0949">S-adenosyl-L-methionine</keyword>
<dbReference type="PANTHER" id="PTHR12829">
    <property type="entry name" value="N6-ADENOSINE-METHYLTRANSFERASE"/>
    <property type="match status" value="1"/>
</dbReference>
<evidence type="ECO:0000256" key="2">
    <source>
        <dbReference type="ARBA" id="ARBA00022679"/>
    </source>
</evidence>
<dbReference type="Pfam" id="PF05063">
    <property type="entry name" value="MT-A70"/>
    <property type="match status" value="1"/>
</dbReference>
<dbReference type="AlphaFoldDB" id="A0A4Y3W9A5"/>
<dbReference type="InterPro" id="IPR002052">
    <property type="entry name" value="DNA_methylase_N6_adenine_CS"/>
</dbReference>
<feature type="domain" description="ParB-like N-terminal" evidence="6">
    <location>
        <begin position="3"/>
        <end position="83"/>
    </location>
</feature>
<dbReference type="InterPro" id="IPR029063">
    <property type="entry name" value="SAM-dependent_MTases_sf"/>
</dbReference>
<dbReference type="InterPro" id="IPR003115">
    <property type="entry name" value="ParB_N"/>
</dbReference>
<evidence type="ECO:0000313" key="7">
    <source>
        <dbReference type="EMBL" id="GEC15175.1"/>
    </source>
</evidence>
<evidence type="ECO:0000256" key="5">
    <source>
        <dbReference type="SAM" id="MobiDB-lite"/>
    </source>
</evidence>
<gene>
    <name evidence="7" type="ORF">NWI01_10670</name>
</gene>
<dbReference type="RefSeq" id="WP_141382912.1">
    <property type="nucleotide sequence ID" value="NZ_BJNF01000026.1"/>
</dbReference>
<comment type="caution">
    <text evidence="7">The sequence shown here is derived from an EMBL/GenBank/DDBJ whole genome shotgun (WGS) entry which is preliminary data.</text>
</comment>
<dbReference type="InterPro" id="IPR007757">
    <property type="entry name" value="MT-A70-like"/>
</dbReference>
<dbReference type="SMART" id="SM00470">
    <property type="entry name" value="ParB"/>
    <property type="match status" value="1"/>
</dbReference>
<dbReference type="PROSITE" id="PS00092">
    <property type="entry name" value="N6_MTASE"/>
    <property type="match status" value="1"/>
</dbReference>
<dbReference type="GO" id="GO:0032259">
    <property type="term" value="P:methylation"/>
    <property type="evidence" value="ECO:0007669"/>
    <property type="project" value="UniProtKB-KW"/>
</dbReference>